<evidence type="ECO:0000256" key="1">
    <source>
        <dbReference type="ARBA" id="ARBA00022741"/>
    </source>
</evidence>
<reference evidence="4 5" key="1">
    <citation type="submission" date="2019-03" db="EMBL/GenBank/DDBJ databases">
        <title>Single cell metagenomics reveals metabolic interactions within the superorganism composed of flagellate Streblomastix strix and complex community of Bacteroidetes bacteria on its surface.</title>
        <authorList>
            <person name="Treitli S.C."/>
            <person name="Kolisko M."/>
            <person name="Husnik F."/>
            <person name="Keeling P."/>
            <person name="Hampl V."/>
        </authorList>
    </citation>
    <scope>NUCLEOTIDE SEQUENCE [LARGE SCALE GENOMIC DNA]</scope>
    <source>
        <strain evidence="4">ST1C</strain>
    </source>
</reference>
<comment type="caution">
    <text evidence="4">The sequence shown here is derived from an EMBL/GenBank/DDBJ whole genome shotgun (WGS) entry which is preliminary data.</text>
</comment>
<sequence>MRVEIIVDYPANLDINALTVVDPKNPNQPGFHFVSFEVDKSANPNSTNQKSSSSKNKSNIEMRTAVAVPTFCVQDGEKNCYYSIQHSTLGWNHGVIPRQHKIENNNENNGMIKYRVKLTTDVVVLDGDQYIQCKLRNNFTISFFVSLEAVVPSVPESALRGAFDIIQRSNNDKLLKFALRYKDTTIARYSLNFIYSKGIYISAIASKFKDLNITPDDQRFNAAIAALVLLKGGIKRRQTQIQIKQQEKFKQPLIIERHSNGFLCDKKKLFKENNEPNKILLDAAQQLNDISENKFNLTNIEELLRIGKIYERFPRFIATDNAKQRLDIVSYALRSGVPLLIQGPTSASKSLTAQVASFGLYGQLPLIYALSQQTEIGDLLGRKILQRKGISILSYVTGVLAEAYEKGRVLLLDEFDLCPPKVISSILSALDGSTIEIEGRQIVRHQNFRVIGTLNGETEGFTSQQRNILTSEVLARFNSISFPAMERNECNDIFNQLLQKSNPLFKRKSKQIADVHQRVANYYAITETTDKSRGSVAMTLRNFNSALDLMVFDKLKLRDAYQIAYLAQIPTADRVQFNRYIDALGKSDNFNQLRNEITMVATEMHIHPHPQFIDAAVYAIVAARNGLHILLEGPSGCGLTTLARFVYDFCTKETARERRIVVPEVLLGPESTIENIIGQFKPQDINVYETDMTKLIKWENGPLLIAAESGTPVILDRIDEAKAQVIERLNPILEKNSRRDKAPFLVPEKGGCTEQQVEQGFVVVATLTTNPNRQEQAISLALRNRFVTIAVDPPELSDQLRTLIAQTDISKVAEKMKLIN</sequence>
<accession>A0A5J4WNY6</accession>
<dbReference type="AlphaFoldDB" id="A0A5J4WNY6"/>
<dbReference type="GO" id="GO:0016887">
    <property type="term" value="F:ATP hydrolysis activity"/>
    <property type="evidence" value="ECO:0007669"/>
    <property type="project" value="InterPro"/>
</dbReference>
<dbReference type="Pfam" id="PF07728">
    <property type="entry name" value="AAA_5"/>
    <property type="match status" value="2"/>
</dbReference>
<evidence type="ECO:0000259" key="3">
    <source>
        <dbReference type="Pfam" id="PF07728"/>
    </source>
</evidence>
<dbReference type="GO" id="GO:0000055">
    <property type="term" value="P:ribosomal large subunit export from nucleus"/>
    <property type="evidence" value="ECO:0007669"/>
    <property type="project" value="TreeGrafter"/>
</dbReference>
<evidence type="ECO:0000313" key="5">
    <source>
        <dbReference type="Proteomes" id="UP000324800"/>
    </source>
</evidence>
<dbReference type="GO" id="GO:0000027">
    <property type="term" value="P:ribosomal large subunit assembly"/>
    <property type="evidence" value="ECO:0007669"/>
    <property type="project" value="TreeGrafter"/>
</dbReference>
<dbReference type="PANTHER" id="PTHR48103:SF2">
    <property type="entry name" value="MIDASIN"/>
    <property type="match status" value="1"/>
</dbReference>
<dbReference type="Proteomes" id="UP000324800">
    <property type="component" value="Unassembled WGS sequence"/>
</dbReference>
<proteinExistence type="predicted"/>
<feature type="domain" description="ATPase dynein-related AAA" evidence="3">
    <location>
        <begin position="628"/>
        <end position="786"/>
    </location>
</feature>
<gene>
    <name evidence="4" type="ORF">EZS28_008170</name>
</gene>
<evidence type="ECO:0000256" key="2">
    <source>
        <dbReference type="ARBA" id="ARBA00022840"/>
    </source>
</evidence>
<feature type="domain" description="ATPase dynein-related AAA" evidence="3">
    <location>
        <begin position="338"/>
        <end position="458"/>
    </location>
</feature>
<feature type="non-terminal residue" evidence="4">
    <location>
        <position position="820"/>
    </location>
</feature>
<dbReference type="Gene3D" id="3.40.50.300">
    <property type="entry name" value="P-loop containing nucleotide triphosphate hydrolases"/>
    <property type="match status" value="2"/>
</dbReference>
<keyword evidence="2" id="KW-0067">ATP-binding</keyword>
<dbReference type="SUPFAM" id="SSF52540">
    <property type="entry name" value="P-loop containing nucleoside triphosphate hydrolases"/>
    <property type="match status" value="2"/>
</dbReference>
<name>A0A5J4WNY6_9EUKA</name>
<dbReference type="InterPro" id="IPR027417">
    <property type="entry name" value="P-loop_NTPase"/>
</dbReference>
<dbReference type="InterPro" id="IPR011704">
    <property type="entry name" value="ATPase_dyneun-rel_AAA"/>
</dbReference>
<keyword evidence="1" id="KW-0547">Nucleotide-binding</keyword>
<dbReference type="GO" id="GO:0030687">
    <property type="term" value="C:preribosome, large subunit precursor"/>
    <property type="evidence" value="ECO:0007669"/>
    <property type="project" value="TreeGrafter"/>
</dbReference>
<organism evidence="4 5">
    <name type="scientific">Streblomastix strix</name>
    <dbReference type="NCBI Taxonomy" id="222440"/>
    <lineage>
        <taxon>Eukaryota</taxon>
        <taxon>Metamonada</taxon>
        <taxon>Preaxostyla</taxon>
        <taxon>Oxymonadida</taxon>
        <taxon>Streblomastigidae</taxon>
        <taxon>Streblomastix</taxon>
    </lineage>
</organism>
<dbReference type="EMBL" id="SNRW01001461">
    <property type="protein sequence ID" value="KAA6396296.1"/>
    <property type="molecule type" value="Genomic_DNA"/>
</dbReference>
<dbReference type="GO" id="GO:0005524">
    <property type="term" value="F:ATP binding"/>
    <property type="evidence" value="ECO:0007669"/>
    <property type="project" value="UniProtKB-KW"/>
</dbReference>
<dbReference type="PANTHER" id="PTHR48103">
    <property type="entry name" value="MIDASIN-RELATED"/>
    <property type="match status" value="1"/>
</dbReference>
<evidence type="ECO:0000313" key="4">
    <source>
        <dbReference type="EMBL" id="KAA6396296.1"/>
    </source>
</evidence>
<dbReference type="GO" id="GO:0005634">
    <property type="term" value="C:nucleus"/>
    <property type="evidence" value="ECO:0007669"/>
    <property type="project" value="TreeGrafter"/>
</dbReference>
<protein>
    <recommendedName>
        <fullName evidence="3">ATPase dynein-related AAA domain-containing protein</fullName>
    </recommendedName>
</protein>